<protein>
    <submittedName>
        <fullName evidence="1">Uncharacterized protein</fullName>
    </submittedName>
</protein>
<keyword evidence="2" id="KW-1185">Reference proteome</keyword>
<gene>
    <name evidence="1" type="ORF">KIN20_005883</name>
</gene>
<reference evidence="1" key="1">
    <citation type="submission" date="2021-06" db="EMBL/GenBank/DDBJ databases">
        <title>Parelaphostrongylus tenuis whole genome reference sequence.</title>
        <authorList>
            <person name="Garwood T.J."/>
            <person name="Larsen P.A."/>
            <person name="Fountain-Jones N.M."/>
            <person name="Garbe J.R."/>
            <person name="Macchietto M.G."/>
            <person name="Kania S.A."/>
            <person name="Gerhold R.W."/>
            <person name="Richards J.E."/>
            <person name="Wolf T.M."/>
        </authorList>
    </citation>
    <scope>NUCLEOTIDE SEQUENCE</scope>
    <source>
        <strain evidence="1">MNPRO001-30</strain>
        <tissue evidence="1">Meninges</tissue>
    </source>
</reference>
<sequence length="72" mass="7795">MTLLRGMVSGLRQCVAGLHGGFTGSSSMAAIPFVIESEGRGERSYDIYSRLLKDRIICLMTPVSCNLEALSQ</sequence>
<proteinExistence type="predicted"/>
<dbReference type="AlphaFoldDB" id="A0AAD5MTC9"/>
<comment type="caution">
    <text evidence="1">The sequence shown here is derived from an EMBL/GenBank/DDBJ whole genome shotgun (WGS) entry which is preliminary data.</text>
</comment>
<organism evidence="1 2">
    <name type="scientific">Parelaphostrongylus tenuis</name>
    <name type="common">Meningeal worm</name>
    <dbReference type="NCBI Taxonomy" id="148309"/>
    <lineage>
        <taxon>Eukaryota</taxon>
        <taxon>Metazoa</taxon>
        <taxon>Ecdysozoa</taxon>
        <taxon>Nematoda</taxon>
        <taxon>Chromadorea</taxon>
        <taxon>Rhabditida</taxon>
        <taxon>Rhabditina</taxon>
        <taxon>Rhabditomorpha</taxon>
        <taxon>Strongyloidea</taxon>
        <taxon>Metastrongylidae</taxon>
        <taxon>Parelaphostrongylus</taxon>
    </lineage>
</organism>
<evidence type="ECO:0000313" key="1">
    <source>
        <dbReference type="EMBL" id="KAJ1350159.1"/>
    </source>
</evidence>
<dbReference type="Gene3D" id="3.90.226.10">
    <property type="entry name" value="2-enoyl-CoA Hydratase, Chain A, domain 1"/>
    <property type="match status" value="1"/>
</dbReference>
<name>A0AAD5MTC9_PARTN</name>
<evidence type="ECO:0000313" key="2">
    <source>
        <dbReference type="Proteomes" id="UP001196413"/>
    </source>
</evidence>
<dbReference type="EMBL" id="JAHQIW010000807">
    <property type="protein sequence ID" value="KAJ1350159.1"/>
    <property type="molecule type" value="Genomic_DNA"/>
</dbReference>
<dbReference type="Proteomes" id="UP001196413">
    <property type="component" value="Unassembled WGS sequence"/>
</dbReference>
<accession>A0AAD5MTC9</accession>